<evidence type="ECO:0000259" key="5">
    <source>
        <dbReference type="Pfam" id="PF00296"/>
    </source>
</evidence>
<keyword evidence="3" id="KW-0560">Oxidoreductase</keyword>
<dbReference type="Proteomes" id="UP001432062">
    <property type="component" value="Chromosome"/>
</dbReference>
<keyword evidence="7" id="KW-1185">Reference proteome</keyword>
<dbReference type="PANTHER" id="PTHR42847">
    <property type="entry name" value="ALKANESULFONATE MONOOXYGENASE"/>
    <property type="match status" value="1"/>
</dbReference>
<gene>
    <name evidence="6" type="ORF">OG563_14665</name>
</gene>
<name>A0ABZ1Z1D2_9NOCA</name>
<evidence type="ECO:0000313" key="7">
    <source>
        <dbReference type="Proteomes" id="UP001432062"/>
    </source>
</evidence>
<keyword evidence="1" id="KW-0285">Flavoprotein</keyword>
<dbReference type="SUPFAM" id="SSF51679">
    <property type="entry name" value="Bacterial luciferase-like"/>
    <property type="match status" value="1"/>
</dbReference>
<dbReference type="PANTHER" id="PTHR42847:SF4">
    <property type="entry name" value="ALKANESULFONATE MONOOXYGENASE-RELATED"/>
    <property type="match status" value="1"/>
</dbReference>
<proteinExistence type="predicted"/>
<organism evidence="6 7">
    <name type="scientific">Nocardia vinacea</name>
    <dbReference type="NCBI Taxonomy" id="96468"/>
    <lineage>
        <taxon>Bacteria</taxon>
        <taxon>Bacillati</taxon>
        <taxon>Actinomycetota</taxon>
        <taxon>Actinomycetes</taxon>
        <taxon>Mycobacteriales</taxon>
        <taxon>Nocardiaceae</taxon>
        <taxon>Nocardia</taxon>
    </lineage>
</organism>
<evidence type="ECO:0000313" key="6">
    <source>
        <dbReference type="EMBL" id="WUV49329.1"/>
    </source>
</evidence>
<evidence type="ECO:0000256" key="3">
    <source>
        <dbReference type="ARBA" id="ARBA00023002"/>
    </source>
</evidence>
<feature type="domain" description="Luciferase-like" evidence="5">
    <location>
        <begin position="21"/>
        <end position="227"/>
    </location>
</feature>
<evidence type="ECO:0000256" key="2">
    <source>
        <dbReference type="ARBA" id="ARBA00022643"/>
    </source>
</evidence>
<dbReference type="EMBL" id="CP109441">
    <property type="protein sequence ID" value="WUV49329.1"/>
    <property type="molecule type" value="Genomic_DNA"/>
</dbReference>
<accession>A0ABZ1Z1D2</accession>
<evidence type="ECO:0000256" key="4">
    <source>
        <dbReference type="ARBA" id="ARBA00023033"/>
    </source>
</evidence>
<protein>
    <submittedName>
        <fullName evidence="6">LLM class flavin-dependent oxidoreductase</fullName>
    </submittedName>
</protein>
<dbReference type="RefSeq" id="WP_329413842.1">
    <property type="nucleotide sequence ID" value="NZ_CP109441.1"/>
</dbReference>
<dbReference type="InterPro" id="IPR050172">
    <property type="entry name" value="SsuD_RutA_monooxygenase"/>
</dbReference>
<evidence type="ECO:0000256" key="1">
    <source>
        <dbReference type="ARBA" id="ARBA00022630"/>
    </source>
</evidence>
<reference evidence="6" key="1">
    <citation type="submission" date="2022-10" db="EMBL/GenBank/DDBJ databases">
        <title>The complete genomes of actinobacterial strains from the NBC collection.</title>
        <authorList>
            <person name="Joergensen T.S."/>
            <person name="Alvarez Arevalo M."/>
            <person name="Sterndorff E.B."/>
            <person name="Faurdal D."/>
            <person name="Vuksanovic O."/>
            <person name="Mourched A.-S."/>
            <person name="Charusanti P."/>
            <person name="Shaw S."/>
            <person name="Blin K."/>
            <person name="Weber T."/>
        </authorList>
    </citation>
    <scope>NUCLEOTIDE SEQUENCE</scope>
    <source>
        <strain evidence="6">NBC_01482</strain>
    </source>
</reference>
<dbReference type="Gene3D" id="3.20.20.30">
    <property type="entry name" value="Luciferase-like domain"/>
    <property type="match status" value="1"/>
</dbReference>
<keyword evidence="4" id="KW-0503">Monooxygenase</keyword>
<dbReference type="Pfam" id="PF00296">
    <property type="entry name" value="Bac_luciferase"/>
    <property type="match status" value="1"/>
</dbReference>
<keyword evidence="2" id="KW-0288">FMN</keyword>
<sequence length="295" mass="31246">MPLEETVGESKSLRLGIAPHGLWPGKAGELDDIVETARTAEQLGFDHIVAGSHVLAGDLGVTHEPLIMLSAIAGATSRIGIATSVLILPLYNPVVLAHQTATLDRLSRGRFTLGVGTGWDRAEFNAVGVPFEERGKRTGEHLEVLTSLWRGESEPRIGIAPRTVGGPPVWVGGQSDAALRRAVRFGSAWHGPVADPAELHRIRKRLTELAEASGIERQLRLTSVAFVVPPGFTAISRDPGRLLGGGQPTAASIVDELGVLHEAGLQACSIWLPVPGPAFADAMAWVAREVLPQLG</sequence>
<dbReference type="InterPro" id="IPR011251">
    <property type="entry name" value="Luciferase-like_dom"/>
</dbReference>
<dbReference type="InterPro" id="IPR036661">
    <property type="entry name" value="Luciferase-like_sf"/>
</dbReference>